<feature type="compositionally biased region" description="Basic residues" evidence="1">
    <location>
        <begin position="188"/>
        <end position="197"/>
    </location>
</feature>
<accession>A0A6G0XQS8</accession>
<evidence type="ECO:0000313" key="3">
    <source>
        <dbReference type="Proteomes" id="UP000481153"/>
    </source>
</evidence>
<evidence type="ECO:0000256" key="1">
    <source>
        <dbReference type="SAM" id="MobiDB-lite"/>
    </source>
</evidence>
<protein>
    <submittedName>
        <fullName evidence="2">Uncharacterized protein</fullName>
    </submittedName>
</protein>
<proteinExistence type="predicted"/>
<organism evidence="2 3">
    <name type="scientific">Aphanomyces euteiches</name>
    <dbReference type="NCBI Taxonomy" id="100861"/>
    <lineage>
        <taxon>Eukaryota</taxon>
        <taxon>Sar</taxon>
        <taxon>Stramenopiles</taxon>
        <taxon>Oomycota</taxon>
        <taxon>Saprolegniomycetes</taxon>
        <taxon>Saprolegniales</taxon>
        <taxon>Verrucalvaceae</taxon>
        <taxon>Aphanomyces</taxon>
    </lineage>
</organism>
<keyword evidence="3" id="KW-1185">Reference proteome</keyword>
<feature type="region of interest" description="Disordered" evidence="1">
    <location>
        <begin position="183"/>
        <end position="218"/>
    </location>
</feature>
<dbReference type="Proteomes" id="UP000481153">
    <property type="component" value="Unassembled WGS sequence"/>
</dbReference>
<comment type="caution">
    <text evidence="2">The sequence shown here is derived from an EMBL/GenBank/DDBJ whole genome shotgun (WGS) entry which is preliminary data.</text>
</comment>
<name>A0A6G0XQS8_9STRA</name>
<dbReference type="AlphaFoldDB" id="A0A6G0XQS8"/>
<dbReference type="EMBL" id="VJMJ01000025">
    <property type="protein sequence ID" value="KAF0742670.1"/>
    <property type="molecule type" value="Genomic_DNA"/>
</dbReference>
<sequence length="364" mass="42737">MGSVWQKYTKMARQKTIPARVDAYWKSLSVNERQSVLFLDEADLVKQLYKLNFSLLCVGLMQRRLKKNAEEPTYELLEAMEFMDIGTGIMTVKNELVQDAQIHSLFGLIQESLHGFLVQPYVLTDKEFHQLFFQDSESVTSWDEYQHLIAILLEQLILKNFVAFLERESLRQMEALLQEVDKEAAKDKKPKKKKNRRKLDAAHDVSLPTEPSMSPVEKTTHRLNPSAMEFKPLLPLKRKFDSFIVHVDEDDTNRTWQSDEDDEDIRDAELDGHLASIYHLTSEMFGWDFEQQREYTGPPAWTEAPEFLWTDSVVRYFSSHCTACARYGSCRRHSMMAVNNDWSWRQSFRESAPVQDYQDAYYFR</sequence>
<evidence type="ECO:0000313" key="2">
    <source>
        <dbReference type="EMBL" id="KAF0742670.1"/>
    </source>
</evidence>
<gene>
    <name evidence="2" type="ORF">Ae201684_002372</name>
</gene>
<dbReference type="VEuPathDB" id="FungiDB:AeMF1_017145"/>
<reference evidence="2 3" key="1">
    <citation type="submission" date="2019-07" db="EMBL/GenBank/DDBJ databases">
        <title>Genomics analysis of Aphanomyces spp. identifies a new class of oomycete effector associated with host adaptation.</title>
        <authorList>
            <person name="Gaulin E."/>
        </authorList>
    </citation>
    <scope>NUCLEOTIDE SEQUENCE [LARGE SCALE GENOMIC DNA]</scope>
    <source>
        <strain evidence="2 3">ATCC 201684</strain>
    </source>
</reference>